<evidence type="ECO:0000256" key="1">
    <source>
        <dbReference type="ARBA" id="ARBA00007963"/>
    </source>
</evidence>
<dbReference type="PANTHER" id="PTHR12682:SF11">
    <property type="entry name" value="PROTEIN ARCHEASE"/>
    <property type="match status" value="1"/>
</dbReference>
<keyword evidence="2" id="KW-0819">tRNA processing</keyword>
<dbReference type="GO" id="GO:0008033">
    <property type="term" value="P:tRNA processing"/>
    <property type="evidence" value="ECO:0007669"/>
    <property type="project" value="UniProtKB-KW"/>
</dbReference>
<keyword evidence="7" id="KW-1185">Reference proteome</keyword>
<evidence type="ECO:0000256" key="2">
    <source>
        <dbReference type="ARBA" id="ARBA00022694"/>
    </source>
</evidence>
<evidence type="ECO:0000259" key="5">
    <source>
        <dbReference type="Pfam" id="PF01951"/>
    </source>
</evidence>
<name>V6DIL0_9BACT</name>
<dbReference type="AlphaFoldDB" id="V6DIL0"/>
<dbReference type="KEGG" id="dpb:BABL1_gene_625"/>
<dbReference type="SUPFAM" id="SSF69819">
    <property type="entry name" value="MTH1598-like"/>
    <property type="match status" value="1"/>
</dbReference>
<dbReference type="Proteomes" id="UP000018769">
    <property type="component" value="Chromosome I"/>
</dbReference>
<evidence type="ECO:0000313" key="6">
    <source>
        <dbReference type="EMBL" id="CDK30361.1"/>
    </source>
</evidence>
<keyword evidence="4" id="KW-0106">Calcium</keyword>
<dbReference type="Gene3D" id="3.55.10.10">
    <property type="entry name" value="Archease domain"/>
    <property type="match status" value="1"/>
</dbReference>
<keyword evidence="3" id="KW-0479">Metal-binding</keyword>
<dbReference type="STRING" id="673862.BABL1_gene_625"/>
<organism evidence="6 7">
    <name type="scientific">Candidatus Babela massiliensis</name>
    <dbReference type="NCBI Taxonomy" id="673862"/>
    <lineage>
        <taxon>Bacteria</taxon>
        <taxon>Candidatus Babelota</taxon>
        <taxon>Candidatus Babeliae</taxon>
        <taxon>Candidatus Babeliales</taxon>
        <taxon>Candidatus Babeliaceae</taxon>
        <taxon>Candidatus Babela</taxon>
    </lineage>
</organism>
<protein>
    <submittedName>
        <fullName evidence="6">Archease family protein contains SHS2 domain</fullName>
    </submittedName>
</protein>
<dbReference type="Pfam" id="PF01951">
    <property type="entry name" value="Archease"/>
    <property type="match status" value="1"/>
</dbReference>
<comment type="similarity">
    <text evidence="1">Belongs to the archease family.</text>
</comment>
<dbReference type="RefSeq" id="WP_023791363.1">
    <property type="nucleotide sequence ID" value="NC_023003.1"/>
</dbReference>
<feature type="domain" description="Archease" evidence="5">
    <location>
        <begin position="5"/>
        <end position="147"/>
    </location>
</feature>
<dbReference type="EMBL" id="HG793133">
    <property type="protein sequence ID" value="CDK30361.1"/>
    <property type="molecule type" value="Genomic_DNA"/>
</dbReference>
<dbReference type="HOGENOM" id="CLU_111362_3_0_7"/>
<proteinExistence type="inferred from homology"/>
<dbReference type="GO" id="GO:0046872">
    <property type="term" value="F:metal ion binding"/>
    <property type="evidence" value="ECO:0007669"/>
    <property type="project" value="UniProtKB-KW"/>
</dbReference>
<dbReference type="InterPro" id="IPR002804">
    <property type="entry name" value="Archease"/>
</dbReference>
<evidence type="ECO:0000313" key="7">
    <source>
        <dbReference type="Proteomes" id="UP000018769"/>
    </source>
</evidence>
<dbReference type="InterPro" id="IPR036820">
    <property type="entry name" value="Archease_dom_sf"/>
</dbReference>
<dbReference type="InterPro" id="IPR023572">
    <property type="entry name" value="Archease_dom"/>
</dbReference>
<gene>
    <name evidence="6" type="ORF">BABL1_gene_625</name>
</gene>
<sequence length="147" mass="17163">MIKDFEIVPHTADIKIRAYGFTFEEVFKNALKGMFASIKPCSQRIKYIDDKINISKYDIEHRVVVKSLNINLLLIDFLSNCLYLSDLHNEAYFDVRFNVFSSDELECVIFGVKIKGFEVAEIKAITYHDFEFEQIDDTWIVTLGFDI</sequence>
<dbReference type="eggNOG" id="COG1371">
    <property type="taxonomic scope" value="Bacteria"/>
</dbReference>
<dbReference type="PANTHER" id="PTHR12682">
    <property type="entry name" value="ARCHEASE"/>
    <property type="match status" value="1"/>
</dbReference>
<dbReference type="OrthoDB" id="164090at2"/>
<evidence type="ECO:0000256" key="4">
    <source>
        <dbReference type="ARBA" id="ARBA00022837"/>
    </source>
</evidence>
<evidence type="ECO:0000256" key="3">
    <source>
        <dbReference type="ARBA" id="ARBA00022723"/>
    </source>
</evidence>
<reference evidence="6 7" key="1">
    <citation type="journal article" date="2015" name="Biol. Direct">
        <title>Babela massiliensis, a representative of a widespread bacterial phylum with unusual adaptations to parasitism in amoebae.</title>
        <authorList>
            <person name="Pagnier I."/>
            <person name="Yutin N."/>
            <person name="Croce O."/>
            <person name="Makarova K.S."/>
            <person name="Wolf Y.I."/>
            <person name="Benamar S."/>
            <person name="Raoult D."/>
            <person name="Koonin E.V."/>
            <person name="La Scola B."/>
        </authorList>
    </citation>
    <scope>NUCLEOTIDE SEQUENCE [LARGE SCALE GENOMIC DNA]</scope>
    <source>
        <strain evidence="7">BABL1</strain>
    </source>
</reference>
<accession>V6DIL0</accession>